<protein>
    <submittedName>
        <fullName evidence="1">Uncharacterized protein</fullName>
    </submittedName>
</protein>
<comment type="caution">
    <text evidence="1">The sequence shown here is derived from an EMBL/GenBank/DDBJ whole genome shotgun (WGS) entry which is preliminary data.</text>
</comment>
<organism evidence="1 2">
    <name type="scientific">Candidatus Daviesbacteria bacterium RIFCSPHIGHO2_01_FULL_41_23</name>
    <dbReference type="NCBI Taxonomy" id="1797764"/>
    <lineage>
        <taxon>Bacteria</taxon>
        <taxon>Candidatus Daviesiibacteriota</taxon>
    </lineage>
</organism>
<dbReference type="Proteomes" id="UP000176336">
    <property type="component" value="Unassembled WGS sequence"/>
</dbReference>
<gene>
    <name evidence="1" type="ORF">A2871_01945</name>
</gene>
<name>A0A1F5IR11_9BACT</name>
<reference evidence="1 2" key="1">
    <citation type="journal article" date="2016" name="Nat. Commun.">
        <title>Thousands of microbial genomes shed light on interconnected biogeochemical processes in an aquifer system.</title>
        <authorList>
            <person name="Anantharaman K."/>
            <person name="Brown C.T."/>
            <person name="Hug L.A."/>
            <person name="Sharon I."/>
            <person name="Castelle C.J."/>
            <person name="Probst A.J."/>
            <person name="Thomas B.C."/>
            <person name="Singh A."/>
            <person name="Wilkins M.J."/>
            <person name="Karaoz U."/>
            <person name="Brodie E.L."/>
            <person name="Williams K.H."/>
            <person name="Hubbard S.S."/>
            <person name="Banfield J.F."/>
        </authorList>
    </citation>
    <scope>NUCLEOTIDE SEQUENCE [LARGE SCALE GENOMIC DNA]</scope>
</reference>
<dbReference type="EMBL" id="MFCR01000010">
    <property type="protein sequence ID" value="OGE18756.1"/>
    <property type="molecule type" value="Genomic_DNA"/>
</dbReference>
<proteinExistence type="predicted"/>
<dbReference type="AlphaFoldDB" id="A0A1F5IR11"/>
<accession>A0A1F5IR11</accession>
<sequence>MAERILLIGDTTGINNQEFCSFVKTVGCSYGGSFPSHKEGLPDATIREETCNLLAEAGILDPSPLVVCGSDQERAAQILQICRLRNEQNQDGEGELYVVIDHDPVSLAAAVKSVARNGNGCPSATSRITMIKLGAEYGYDHIDPETGLRLNALPRPLHPFPTHPDPAT</sequence>
<evidence type="ECO:0000313" key="1">
    <source>
        <dbReference type="EMBL" id="OGE18756.1"/>
    </source>
</evidence>
<evidence type="ECO:0000313" key="2">
    <source>
        <dbReference type="Proteomes" id="UP000176336"/>
    </source>
</evidence>